<dbReference type="Proteomes" id="UP000245626">
    <property type="component" value="Unassembled WGS sequence"/>
</dbReference>
<organism evidence="1 2">
    <name type="scientific">Violaceomyces palustris</name>
    <dbReference type="NCBI Taxonomy" id="1673888"/>
    <lineage>
        <taxon>Eukaryota</taxon>
        <taxon>Fungi</taxon>
        <taxon>Dikarya</taxon>
        <taxon>Basidiomycota</taxon>
        <taxon>Ustilaginomycotina</taxon>
        <taxon>Ustilaginomycetes</taxon>
        <taxon>Violaceomycetales</taxon>
        <taxon>Violaceomycetaceae</taxon>
        <taxon>Violaceomyces</taxon>
    </lineage>
</organism>
<sequence>MGVCSMFETAKSLRAGSPSPPRVGGEAGRRAIPSRLRGGRILSPSLIPSASPGLADAPLSSPTHTPNIPIDTSSLSPHQPLSPLLSPHRFTSPPSSRVGHQAEGFPNSLSIQTRAGGKLRSIRFPPSPVSFIIVGAPQTNKKGKLSAHPFFLHFFNPPLRYARELAPTSRGKR</sequence>
<protein>
    <submittedName>
        <fullName evidence="1">Uncharacterized protein</fullName>
    </submittedName>
</protein>
<reference evidence="1 2" key="1">
    <citation type="journal article" date="2018" name="Mol. Biol. Evol.">
        <title>Broad Genomic Sampling Reveals a Smut Pathogenic Ancestry of the Fungal Clade Ustilaginomycotina.</title>
        <authorList>
            <person name="Kijpornyongpan T."/>
            <person name="Mondo S.J."/>
            <person name="Barry K."/>
            <person name="Sandor L."/>
            <person name="Lee J."/>
            <person name="Lipzen A."/>
            <person name="Pangilinan J."/>
            <person name="LaButti K."/>
            <person name="Hainaut M."/>
            <person name="Henrissat B."/>
            <person name="Grigoriev I.V."/>
            <person name="Spatafora J.W."/>
            <person name="Aime M.C."/>
        </authorList>
    </citation>
    <scope>NUCLEOTIDE SEQUENCE [LARGE SCALE GENOMIC DNA]</scope>
    <source>
        <strain evidence="1 2">SA 807</strain>
    </source>
</reference>
<gene>
    <name evidence="1" type="ORF">IE53DRAFT_178115</name>
</gene>
<proteinExistence type="predicted"/>
<evidence type="ECO:0000313" key="2">
    <source>
        <dbReference type="Proteomes" id="UP000245626"/>
    </source>
</evidence>
<evidence type="ECO:0000313" key="1">
    <source>
        <dbReference type="EMBL" id="PWN48767.1"/>
    </source>
</evidence>
<dbReference type="EMBL" id="KZ820145">
    <property type="protein sequence ID" value="PWN48767.1"/>
    <property type="molecule type" value="Genomic_DNA"/>
</dbReference>
<keyword evidence="2" id="KW-1185">Reference proteome</keyword>
<accession>A0ACD0NSG2</accession>
<name>A0ACD0NSG2_9BASI</name>